<reference evidence="2" key="2">
    <citation type="submission" date="2024-05" db="EMBL/GenBank/DDBJ databases">
        <title>Rhodohalobacter halophilus gen. nov., sp. nov., a moderately halophilic member of the family Balneolaceae.</title>
        <authorList>
            <person name="Xia J."/>
        </authorList>
    </citation>
    <scope>NUCLEOTIDE SEQUENCE</scope>
    <source>
        <strain evidence="2">WB101</strain>
    </source>
</reference>
<gene>
    <name evidence="2" type="ORF">L6773_13490</name>
</gene>
<dbReference type="InterPro" id="IPR010502">
    <property type="entry name" value="Carb-bd_dom_fam9"/>
</dbReference>
<name>A0ABS9KFH2_9BACT</name>
<accession>A0ABS9KFH2</accession>
<dbReference type="Pfam" id="PF06452">
    <property type="entry name" value="CBM9_1"/>
    <property type="match status" value="1"/>
</dbReference>
<evidence type="ECO:0000259" key="1">
    <source>
        <dbReference type="Pfam" id="PF06452"/>
    </source>
</evidence>
<feature type="domain" description="Carbohydrate-binding" evidence="1">
    <location>
        <begin position="53"/>
        <end position="232"/>
    </location>
</feature>
<dbReference type="PANTHER" id="PTHR35532">
    <property type="entry name" value="SIMILAR TO POLYHYDROXYALKANOATE DEPOLYMERASE"/>
    <property type="match status" value="1"/>
</dbReference>
<dbReference type="PANTHER" id="PTHR35532:SF5">
    <property type="entry name" value="CARBOHYDRATE-BINDING DOMAIN-CONTAINING PROTEIN"/>
    <property type="match status" value="1"/>
</dbReference>
<sequence>MTEKISLVTLLVSAFLFLSMSEEKLFAIQKTKVPYQFSPKTYITHKISDSLIIDGKLDEPAWQQSRWTDSFLDIRGEHLPIPRFETRAKILWDDQFLYIAAEMVEPHLWATIEERDAVIFQENNFEIFIDPDGDTHNYYELEINALKTFWDLMLTQPYRTGGRPLNAWDIKGLEIGVDLRGTLNNPSDVDDGWTLEVAIPFYVLNQTIGRGQPEDGSQWKLNFSRVEWKTDVENGAYIKQTNPETGRPFPEDNWVWSPQGVIDMHLPERWGIIQFSTEAPGSDVSFSHSDDLKYEWVLRQLYYRQGNYLRENGRFSNDLNKLEAQTLFNDHDIQPEVQIKVLGDSYLMSLTTEELDHTFYIREDSRAWKEVKSVGGLRNGD</sequence>
<keyword evidence="3" id="KW-1185">Reference proteome</keyword>
<evidence type="ECO:0000313" key="2">
    <source>
        <dbReference type="EMBL" id="MCG2589587.1"/>
    </source>
</evidence>
<dbReference type="CDD" id="cd09620">
    <property type="entry name" value="CBM9_like_3"/>
    <property type="match status" value="1"/>
</dbReference>
<dbReference type="SUPFAM" id="SSF49344">
    <property type="entry name" value="CBD9-like"/>
    <property type="match status" value="1"/>
</dbReference>
<dbReference type="EMBL" id="JAKLWS010000018">
    <property type="protein sequence ID" value="MCG2589587.1"/>
    <property type="molecule type" value="Genomic_DNA"/>
</dbReference>
<proteinExistence type="predicted"/>
<dbReference type="Proteomes" id="UP001165366">
    <property type="component" value="Unassembled WGS sequence"/>
</dbReference>
<evidence type="ECO:0000313" key="3">
    <source>
        <dbReference type="Proteomes" id="UP001165366"/>
    </source>
</evidence>
<reference evidence="2" key="1">
    <citation type="submission" date="2022-01" db="EMBL/GenBank/DDBJ databases">
        <authorList>
            <person name="Wang Y."/>
        </authorList>
    </citation>
    <scope>NUCLEOTIDE SEQUENCE</scope>
    <source>
        <strain evidence="2">WB101</strain>
    </source>
</reference>
<dbReference type="Gene3D" id="2.60.40.1190">
    <property type="match status" value="1"/>
</dbReference>
<comment type="caution">
    <text evidence="2">The sequence shown here is derived from an EMBL/GenBank/DDBJ whole genome shotgun (WGS) entry which is preliminary data.</text>
</comment>
<protein>
    <submittedName>
        <fullName evidence="2">Carbohydrate-binding family 9-like protein</fullName>
    </submittedName>
</protein>
<organism evidence="2 3">
    <name type="scientific">Rhodohalobacter sulfatireducens</name>
    <dbReference type="NCBI Taxonomy" id="2911366"/>
    <lineage>
        <taxon>Bacteria</taxon>
        <taxon>Pseudomonadati</taxon>
        <taxon>Balneolota</taxon>
        <taxon>Balneolia</taxon>
        <taxon>Balneolales</taxon>
        <taxon>Balneolaceae</taxon>
        <taxon>Rhodohalobacter</taxon>
    </lineage>
</organism>
<dbReference type="RefSeq" id="WP_237854947.1">
    <property type="nucleotide sequence ID" value="NZ_JAKLWS010000018.1"/>
</dbReference>